<evidence type="ECO:0000313" key="9">
    <source>
        <dbReference type="EMBL" id="SDD04935.1"/>
    </source>
</evidence>
<evidence type="ECO:0000313" key="10">
    <source>
        <dbReference type="Proteomes" id="UP000199452"/>
    </source>
</evidence>
<feature type="transmembrane region" description="Helical" evidence="8">
    <location>
        <begin position="60"/>
        <end position="77"/>
    </location>
</feature>
<feature type="transmembrane region" description="Helical" evidence="8">
    <location>
        <begin position="117"/>
        <end position="137"/>
    </location>
</feature>
<keyword evidence="6 8" id="KW-1133">Transmembrane helix</keyword>
<dbReference type="Pfam" id="PF01032">
    <property type="entry name" value="FecCD"/>
    <property type="match status" value="1"/>
</dbReference>
<dbReference type="PANTHER" id="PTHR30472:SF41">
    <property type="entry name" value="TRANSPORT SYSTEM PERMEASE PROTEIN"/>
    <property type="match status" value="1"/>
</dbReference>
<evidence type="ECO:0000256" key="3">
    <source>
        <dbReference type="ARBA" id="ARBA00022448"/>
    </source>
</evidence>
<dbReference type="PANTHER" id="PTHR30472">
    <property type="entry name" value="FERRIC ENTEROBACTIN TRANSPORT SYSTEM PERMEASE PROTEIN"/>
    <property type="match status" value="1"/>
</dbReference>
<dbReference type="OrthoDB" id="9811721at2"/>
<dbReference type="AlphaFoldDB" id="A0A1G6RLR9"/>
<proteinExistence type="inferred from homology"/>
<comment type="subcellular location">
    <subcellularLocation>
        <location evidence="1">Cell membrane</location>
        <topology evidence="1">Multi-pass membrane protein</topology>
    </subcellularLocation>
</comment>
<evidence type="ECO:0000256" key="7">
    <source>
        <dbReference type="ARBA" id="ARBA00023136"/>
    </source>
</evidence>
<dbReference type="EMBL" id="FMYP01000076">
    <property type="protein sequence ID" value="SDD04935.1"/>
    <property type="molecule type" value="Genomic_DNA"/>
</dbReference>
<feature type="transmembrane region" description="Helical" evidence="8">
    <location>
        <begin position="308"/>
        <end position="329"/>
    </location>
</feature>
<keyword evidence="5 8" id="KW-0812">Transmembrane</keyword>
<dbReference type="GO" id="GO:0005886">
    <property type="term" value="C:plasma membrane"/>
    <property type="evidence" value="ECO:0007669"/>
    <property type="project" value="UniProtKB-SubCell"/>
</dbReference>
<evidence type="ECO:0000256" key="4">
    <source>
        <dbReference type="ARBA" id="ARBA00022475"/>
    </source>
</evidence>
<name>A0A1G6RLR9_9BACT</name>
<gene>
    <name evidence="9" type="ORF">SAMN05216323_10767</name>
</gene>
<keyword evidence="7 8" id="KW-0472">Membrane</keyword>
<dbReference type="SUPFAM" id="SSF81345">
    <property type="entry name" value="ABC transporter involved in vitamin B12 uptake, BtuC"/>
    <property type="match status" value="1"/>
</dbReference>
<keyword evidence="10" id="KW-1185">Reference proteome</keyword>
<feature type="transmembrane region" description="Helical" evidence="8">
    <location>
        <begin position="89"/>
        <end position="111"/>
    </location>
</feature>
<reference evidence="9 10" key="1">
    <citation type="submission" date="2016-09" db="EMBL/GenBank/DDBJ databases">
        <authorList>
            <person name="Capua I."/>
            <person name="De Benedictis P."/>
            <person name="Joannis T."/>
            <person name="Lombin L.H."/>
            <person name="Cattoli G."/>
        </authorList>
    </citation>
    <scope>NUCLEOTIDE SEQUENCE [LARGE SCALE GENOMIC DNA]</scope>
    <source>
        <strain evidence="9 10">A7P-90m</strain>
    </source>
</reference>
<accession>A0A1G6RLR9</accession>
<evidence type="ECO:0000256" key="8">
    <source>
        <dbReference type="SAM" id="Phobius"/>
    </source>
</evidence>
<dbReference type="GO" id="GO:0033214">
    <property type="term" value="P:siderophore-iron import into cell"/>
    <property type="evidence" value="ECO:0007669"/>
    <property type="project" value="TreeGrafter"/>
</dbReference>
<evidence type="ECO:0000256" key="6">
    <source>
        <dbReference type="ARBA" id="ARBA00022989"/>
    </source>
</evidence>
<feature type="transmembrane region" description="Helical" evidence="8">
    <location>
        <begin position="192"/>
        <end position="218"/>
    </location>
</feature>
<evidence type="ECO:0000256" key="2">
    <source>
        <dbReference type="ARBA" id="ARBA00007935"/>
    </source>
</evidence>
<organism evidence="9 10">
    <name type="scientific">Williamwhitmania taraxaci</name>
    <dbReference type="NCBI Taxonomy" id="1640674"/>
    <lineage>
        <taxon>Bacteria</taxon>
        <taxon>Pseudomonadati</taxon>
        <taxon>Bacteroidota</taxon>
        <taxon>Bacteroidia</taxon>
        <taxon>Bacteroidales</taxon>
        <taxon>Williamwhitmaniaceae</taxon>
        <taxon>Williamwhitmania</taxon>
    </lineage>
</organism>
<feature type="transmembrane region" description="Helical" evidence="8">
    <location>
        <begin position="149"/>
        <end position="172"/>
    </location>
</feature>
<feature type="transmembrane region" description="Helical" evidence="8">
    <location>
        <begin position="281"/>
        <end position="301"/>
    </location>
</feature>
<dbReference type="CDD" id="cd06550">
    <property type="entry name" value="TM_ABC_iron-siderophores_like"/>
    <property type="match status" value="1"/>
</dbReference>
<dbReference type="InterPro" id="IPR037294">
    <property type="entry name" value="ABC_BtuC-like"/>
</dbReference>
<evidence type="ECO:0000256" key="1">
    <source>
        <dbReference type="ARBA" id="ARBA00004651"/>
    </source>
</evidence>
<dbReference type="InterPro" id="IPR000522">
    <property type="entry name" value="ABC_transptr_permease_BtuC"/>
</dbReference>
<dbReference type="GO" id="GO:0022857">
    <property type="term" value="F:transmembrane transporter activity"/>
    <property type="evidence" value="ECO:0007669"/>
    <property type="project" value="InterPro"/>
</dbReference>
<evidence type="ECO:0000256" key="5">
    <source>
        <dbReference type="ARBA" id="ARBA00022692"/>
    </source>
</evidence>
<comment type="similarity">
    <text evidence="2">Belongs to the binding-protein-dependent transport system permease family. FecCD subfamily.</text>
</comment>
<dbReference type="RefSeq" id="WP_092440479.1">
    <property type="nucleotide sequence ID" value="NZ_FMYP01000076.1"/>
</dbReference>
<protein>
    <submittedName>
        <fullName evidence="9">Iron complex transport system permease protein</fullName>
    </submittedName>
</protein>
<keyword evidence="4" id="KW-1003">Cell membrane</keyword>
<sequence>MKTGRLALLLILGIFVLTALNLSLGSVSIPLKWVFAALTGNEDTPVVYANILMKSRLPQTITAALAGAGLSIAGLLMQTLFRNPLAGPSVLGISSGASLGVAAVVLLAGAGGLMGMSIYYASIIAAFVGAFVVLLLISYFSARLHDNAMLLIIGLMLGYITSSLVGVLNFYATSENVHSYTLWGLGSFSGVGWSQMPLFSGLIVVGLMISLGMPKWLNMLLLGDRYASNLGLRVPRARLAVIIVAGVLTAAVTAFCGPIAFLGIAVPQVSRFLVGRNEHTVLLPITLLTGMFIALLCNLIARLPGLEGALPINAVTSFMGAPIVIWVILDKRRQRITI</sequence>
<dbReference type="Gene3D" id="1.10.3470.10">
    <property type="entry name" value="ABC transporter involved in vitamin B12 uptake, BtuC"/>
    <property type="match status" value="1"/>
</dbReference>
<keyword evidence="3" id="KW-0813">Transport</keyword>
<dbReference type="STRING" id="1640674.SAMN05216323_10767"/>
<feature type="transmembrane region" description="Helical" evidence="8">
    <location>
        <begin position="239"/>
        <end position="261"/>
    </location>
</feature>
<dbReference type="Proteomes" id="UP000199452">
    <property type="component" value="Unassembled WGS sequence"/>
</dbReference>